<dbReference type="AlphaFoldDB" id="A0A0B7NXU5"/>
<dbReference type="EMBL" id="LN734190">
    <property type="protein sequence ID" value="CEP19994.1"/>
    <property type="molecule type" value="Genomic_DNA"/>
</dbReference>
<name>A0A0B7NXU5_9FUNG</name>
<organism evidence="1 2">
    <name type="scientific">Parasitella parasitica</name>
    <dbReference type="NCBI Taxonomy" id="35722"/>
    <lineage>
        <taxon>Eukaryota</taxon>
        <taxon>Fungi</taxon>
        <taxon>Fungi incertae sedis</taxon>
        <taxon>Mucoromycota</taxon>
        <taxon>Mucoromycotina</taxon>
        <taxon>Mucoromycetes</taxon>
        <taxon>Mucorales</taxon>
        <taxon>Mucorineae</taxon>
        <taxon>Mucoraceae</taxon>
        <taxon>Parasitella</taxon>
    </lineage>
</organism>
<evidence type="ECO:0000313" key="2">
    <source>
        <dbReference type="Proteomes" id="UP000054107"/>
    </source>
</evidence>
<accession>A0A0B7NXU5</accession>
<dbReference type="OrthoDB" id="2272996at2759"/>
<proteinExistence type="predicted"/>
<sequence length="347" mass="39848">MDKQQQSPPIDNELFHIYVRYQLCQLKKSPRIWNDSKEKSVIMDILENCQHVNGNTLRSIFNDTFKNSIQNCDYGGSDQTSVTINNMNKQEPQPADAVMDEATSLIEVRKAETSIESNSAKQHERKPAIQMVTEAAFPALFDTPPALSRRNRSNTSPGQGILSRKAFDELDRLLDKVEQSKQTLYTRMRVINESFTISYAIPTKSSSSTNAFSFHILQRFSPNSIRGQCQENLVAYRFGNLIRTDRRVPVTKKGLKEKREYYNDLMATIKSTGLSRNMDFAEYSEYCERVVETAEKIGVYSIFIPEILSTSKIREVYIILQLRIIFRNTLSSISRQADMTLSRFETV</sequence>
<reference evidence="1 2" key="1">
    <citation type="submission" date="2014-09" db="EMBL/GenBank/DDBJ databases">
        <authorList>
            <person name="Ellenberger Sabrina"/>
        </authorList>
    </citation>
    <scope>NUCLEOTIDE SEQUENCE [LARGE SCALE GENOMIC DNA]</scope>
    <source>
        <strain evidence="1 2">CBS 412.66</strain>
    </source>
</reference>
<dbReference type="Proteomes" id="UP000054107">
    <property type="component" value="Unassembled WGS sequence"/>
</dbReference>
<protein>
    <submittedName>
        <fullName evidence="1">Uncharacterized protein</fullName>
    </submittedName>
</protein>
<gene>
    <name evidence="1" type="primary">PARPA_14314.1 scaffold 49704</name>
</gene>
<keyword evidence="2" id="KW-1185">Reference proteome</keyword>
<evidence type="ECO:0000313" key="1">
    <source>
        <dbReference type="EMBL" id="CEP19994.1"/>
    </source>
</evidence>